<sequence>MSAVSKAPARKGANGCRPLQAPPTGTAHAADPGRCTFTEVTRRQGSRDPMRSHFAALRVRTAGHCVNRPPQGPGLGRTGLAGRRPARPVAAGRVACPDGSPHRPLVLEPSCR</sequence>
<evidence type="ECO:0000313" key="2">
    <source>
        <dbReference type="EMBL" id="AEW92495.1"/>
    </source>
</evidence>
<name>G8X1G7_STREN</name>
<organism evidence="2 3">
    <name type="scientific">Streptantibioticus cattleyicolor (strain ATCC 35852 / DSM 46488 / JCM 4925 / NBRC 14057 / NRRL 8057)</name>
    <name type="common">Streptomyces cattleya</name>
    <dbReference type="NCBI Taxonomy" id="1003195"/>
    <lineage>
        <taxon>Bacteria</taxon>
        <taxon>Bacillati</taxon>
        <taxon>Actinomycetota</taxon>
        <taxon>Actinomycetes</taxon>
        <taxon>Kitasatosporales</taxon>
        <taxon>Streptomycetaceae</taxon>
        <taxon>Streptantibioticus</taxon>
    </lineage>
</organism>
<dbReference type="EMBL" id="CP003219">
    <property type="protein sequence ID" value="AEW92495.1"/>
    <property type="molecule type" value="Genomic_DNA"/>
</dbReference>
<feature type="region of interest" description="Disordered" evidence="1">
    <location>
        <begin position="1"/>
        <end position="32"/>
    </location>
</feature>
<gene>
    <name evidence="2" type="ordered locus">SCATT_01240</name>
</gene>
<keyword evidence="3" id="KW-1185">Reference proteome</keyword>
<dbReference type="Proteomes" id="UP000007842">
    <property type="component" value="Chromosome"/>
</dbReference>
<dbReference type="KEGG" id="scy:SCATT_01240"/>
<evidence type="ECO:0000313" key="3">
    <source>
        <dbReference type="Proteomes" id="UP000007842"/>
    </source>
</evidence>
<proteinExistence type="predicted"/>
<evidence type="ECO:0000256" key="1">
    <source>
        <dbReference type="SAM" id="MobiDB-lite"/>
    </source>
</evidence>
<feature type="region of interest" description="Disordered" evidence="1">
    <location>
        <begin position="64"/>
        <end position="112"/>
    </location>
</feature>
<reference evidence="3" key="1">
    <citation type="submission" date="2011-12" db="EMBL/GenBank/DDBJ databases">
        <title>Complete genome sequence of Streptomyces cattleya strain DSM 46488.</title>
        <authorList>
            <person name="Ou H.-Y."/>
            <person name="Li P."/>
            <person name="Zhao C."/>
            <person name="O'Hagan D."/>
            <person name="Deng Z."/>
        </authorList>
    </citation>
    <scope>NUCLEOTIDE SEQUENCE [LARGE SCALE GENOMIC DNA]</scope>
    <source>
        <strain evidence="3">ATCC 35852 / DSM 46488 / JCM 4925 / NBRC 14057 / NRRL 8057</strain>
    </source>
</reference>
<dbReference type="HOGENOM" id="CLU_2144354_0_0_11"/>
<protein>
    <submittedName>
        <fullName evidence="2">Uncharacterized protein</fullName>
    </submittedName>
</protein>
<dbReference type="AlphaFoldDB" id="G8X1G7"/>
<accession>G8X1G7</accession>
<feature type="compositionally biased region" description="Low complexity" evidence="1">
    <location>
        <begin position="81"/>
        <end position="95"/>
    </location>
</feature>